<dbReference type="OrthoDB" id="199238at2157"/>
<gene>
    <name evidence="1" type="ORF">SAMN04487948_13011</name>
</gene>
<organism evidence="1 2">
    <name type="scientific">Halogranum amylolyticum</name>
    <dbReference type="NCBI Taxonomy" id="660520"/>
    <lineage>
        <taxon>Archaea</taxon>
        <taxon>Methanobacteriati</taxon>
        <taxon>Methanobacteriota</taxon>
        <taxon>Stenosarchaea group</taxon>
        <taxon>Halobacteria</taxon>
        <taxon>Halobacteriales</taxon>
        <taxon>Haloferacaceae</taxon>
    </lineage>
</organism>
<keyword evidence="2" id="KW-1185">Reference proteome</keyword>
<dbReference type="InterPro" id="IPR055944">
    <property type="entry name" value="DUF7522"/>
</dbReference>
<evidence type="ECO:0000313" key="1">
    <source>
        <dbReference type="EMBL" id="SEP27112.1"/>
    </source>
</evidence>
<evidence type="ECO:0000313" key="2">
    <source>
        <dbReference type="Proteomes" id="UP000199126"/>
    </source>
</evidence>
<accession>A0A1H8WHJ9</accession>
<dbReference type="RefSeq" id="WP_089827851.1">
    <property type="nucleotide sequence ID" value="NZ_FODV01000030.1"/>
</dbReference>
<reference evidence="2" key="1">
    <citation type="submission" date="2016-10" db="EMBL/GenBank/DDBJ databases">
        <authorList>
            <person name="Varghese N."/>
            <person name="Submissions S."/>
        </authorList>
    </citation>
    <scope>NUCLEOTIDE SEQUENCE [LARGE SCALE GENOMIC DNA]</scope>
    <source>
        <strain evidence="2">CGMCC 1.10121</strain>
    </source>
</reference>
<sequence length="134" mass="14911">MKSAGPTKPIPEEAKDLATFVEKRVESHLRSVVWYDKGDFEVLYGRADVLSRYSTTEIEEVIDELALESREKPLKEQLYTHGSLNCTIQCYENGIEMHFVIGEGEGVAIGLDADAFVAHETFLGTCIQKAALSN</sequence>
<name>A0A1H8WHJ9_9EURY</name>
<dbReference type="AlphaFoldDB" id="A0A1H8WHJ9"/>
<protein>
    <submittedName>
        <fullName evidence="1">Uncharacterized protein</fullName>
    </submittedName>
</protein>
<dbReference type="Pfam" id="PF24366">
    <property type="entry name" value="DUF7522"/>
    <property type="match status" value="1"/>
</dbReference>
<dbReference type="EMBL" id="FODV01000030">
    <property type="protein sequence ID" value="SEP27112.1"/>
    <property type="molecule type" value="Genomic_DNA"/>
</dbReference>
<dbReference type="Proteomes" id="UP000199126">
    <property type="component" value="Unassembled WGS sequence"/>
</dbReference>
<proteinExistence type="predicted"/>